<gene>
    <name evidence="1" type="ORF">N8T08_002247</name>
</gene>
<evidence type="ECO:0000313" key="1">
    <source>
        <dbReference type="EMBL" id="KAK1146920.1"/>
    </source>
</evidence>
<protein>
    <submittedName>
        <fullName evidence="1">Uncharacterized protein</fullName>
    </submittedName>
</protein>
<accession>A0ACC3B8I2</accession>
<dbReference type="EMBL" id="JAOPJF010000014">
    <property type="protein sequence ID" value="KAK1146920.1"/>
    <property type="molecule type" value="Genomic_DNA"/>
</dbReference>
<dbReference type="Proteomes" id="UP001177260">
    <property type="component" value="Unassembled WGS sequence"/>
</dbReference>
<sequence>MTESPKDFEKHEPQLEEQLESKSFPDDSMNPAHTKPEFLLGVKMTMVVSAATMMAFLTLLDQSIIGTVASKDAFLMFFLAYIHGVLFANTDISVGSDIMAALVSYFDDSDSWDSQRKSELKNAVEDFAENFITHFILPIKASSGKTPQPTSESIEPSSSPDTPQSISILRQQCLERDRCRCVVSRKFDRKEAERRLDQQGEECKDDDGEPLKNESHSRFAYLKISHILPYRITNVAPGDLDISKSKKNVLRMLDWFDPGVSDLIEGANIHSPSNALTLAHRYHRLFGDFQICFEPTGIPNQYTIETTQRFACMRDSLFPVTRTLTFSPTIDAPSPRLLAIHHAIAQIIHLSGVATYLDEILQDLEVQGVKEDGSTHLGHLTTLRFGGW</sequence>
<organism evidence="1 2">
    <name type="scientific">Aspergillus melleus</name>
    <dbReference type="NCBI Taxonomy" id="138277"/>
    <lineage>
        <taxon>Eukaryota</taxon>
        <taxon>Fungi</taxon>
        <taxon>Dikarya</taxon>
        <taxon>Ascomycota</taxon>
        <taxon>Pezizomycotina</taxon>
        <taxon>Eurotiomycetes</taxon>
        <taxon>Eurotiomycetidae</taxon>
        <taxon>Eurotiales</taxon>
        <taxon>Aspergillaceae</taxon>
        <taxon>Aspergillus</taxon>
        <taxon>Aspergillus subgen. Circumdati</taxon>
    </lineage>
</organism>
<proteinExistence type="predicted"/>
<keyword evidence="2" id="KW-1185">Reference proteome</keyword>
<comment type="caution">
    <text evidence="1">The sequence shown here is derived from an EMBL/GenBank/DDBJ whole genome shotgun (WGS) entry which is preliminary data.</text>
</comment>
<evidence type="ECO:0000313" key="2">
    <source>
        <dbReference type="Proteomes" id="UP001177260"/>
    </source>
</evidence>
<reference evidence="1 2" key="1">
    <citation type="journal article" date="2023" name="ACS Omega">
        <title>Identification of the Neoaspergillic Acid Biosynthesis Gene Cluster by Establishing an In Vitro CRISPR-Ribonucleoprotein Genetic System in Aspergillus melleus.</title>
        <authorList>
            <person name="Yuan B."/>
            <person name="Grau M.F."/>
            <person name="Murata R.M."/>
            <person name="Torok T."/>
            <person name="Venkateswaran K."/>
            <person name="Stajich J.E."/>
            <person name="Wang C.C.C."/>
        </authorList>
    </citation>
    <scope>NUCLEOTIDE SEQUENCE [LARGE SCALE GENOMIC DNA]</scope>
    <source>
        <strain evidence="1 2">IMV 1140</strain>
    </source>
</reference>
<name>A0ACC3B8I2_9EURO</name>